<evidence type="ECO:0000313" key="7">
    <source>
        <dbReference type="Proteomes" id="UP001217485"/>
    </source>
</evidence>
<dbReference type="PANTHER" id="PTHR16305">
    <property type="entry name" value="TESTICULAR SOLUBLE ADENYLYL CYCLASE"/>
    <property type="match status" value="1"/>
</dbReference>
<feature type="repeat" description="TPR" evidence="3">
    <location>
        <begin position="696"/>
        <end position="729"/>
    </location>
</feature>
<accession>A0ABT5BX09</accession>
<name>A0ABT5BX09_9BACT</name>
<feature type="compositionally biased region" description="Polar residues" evidence="4">
    <location>
        <begin position="921"/>
        <end position="934"/>
    </location>
</feature>
<dbReference type="InterPro" id="IPR011990">
    <property type="entry name" value="TPR-like_helical_dom_sf"/>
</dbReference>
<dbReference type="Pfam" id="PF13191">
    <property type="entry name" value="AAA_16"/>
    <property type="match status" value="1"/>
</dbReference>
<dbReference type="Proteomes" id="UP001217485">
    <property type="component" value="Unassembled WGS sequence"/>
</dbReference>
<feature type="region of interest" description="Disordered" evidence="4">
    <location>
        <begin position="908"/>
        <end position="953"/>
    </location>
</feature>
<evidence type="ECO:0000259" key="5">
    <source>
        <dbReference type="Pfam" id="PF13191"/>
    </source>
</evidence>
<proteinExistence type="predicted"/>
<feature type="domain" description="Orc1-like AAA ATPase" evidence="5">
    <location>
        <begin position="17"/>
        <end position="209"/>
    </location>
</feature>
<protein>
    <submittedName>
        <fullName evidence="6">Tetratricopeptide repeat protein</fullName>
    </submittedName>
</protein>
<evidence type="ECO:0000256" key="1">
    <source>
        <dbReference type="ARBA" id="ARBA00022741"/>
    </source>
</evidence>
<feature type="repeat" description="TPR" evidence="3">
    <location>
        <begin position="776"/>
        <end position="809"/>
    </location>
</feature>
<keyword evidence="7" id="KW-1185">Reference proteome</keyword>
<gene>
    <name evidence="6" type="ORF">POL72_09415</name>
</gene>
<dbReference type="PROSITE" id="PS50005">
    <property type="entry name" value="TPR"/>
    <property type="match status" value="3"/>
</dbReference>
<evidence type="ECO:0000256" key="2">
    <source>
        <dbReference type="ARBA" id="ARBA00022840"/>
    </source>
</evidence>
<dbReference type="Gene3D" id="1.25.40.10">
    <property type="entry name" value="Tetratricopeptide repeat domain"/>
    <property type="match status" value="2"/>
</dbReference>
<dbReference type="Pfam" id="PF13424">
    <property type="entry name" value="TPR_12"/>
    <property type="match status" value="3"/>
</dbReference>
<keyword evidence="3" id="KW-0802">TPR repeat</keyword>
<dbReference type="SUPFAM" id="SSF48452">
    <property type="entry name" value="TPR-like"/>
    <property type="match status" value="2"/>
</dbReference>
<evidence type="ECO:0000313" key="6">
    <source>
        <dbReference type="EMBL" id="MDC0677948.1"/>
    </source>
</evidence>
<dbReference type="InterPro" id="IPR041664">
    <property type="entry name" value="AAA_16"/>
</dbReference>
<reference evidence="6 7" key="1">
    <citation type="submission" date="2023-01" db="EMBL/GenBank/DDBJ databases">
        <title>Minimal conservation of predation-associated metabolite biosynthetic gene clusters underscores biosynthetic potential of Myxococcota including descriptions for ten novel species: Archangium lansinium sp. nov., Myxococcus landrumus sp. nov., Nannocystis bai.</title>
        <authorList>
            <person name="Ahearne A."/>
            <person name="Stevens C."/>
            <person name="Dowd S."/>
        </authorList>
    </citation>
    <scope>NUCLEOTIDE SEQUENCE [LARGE SCALE GENOMIC DNA]</scope>
    <source>
        <strain evidence="6 7">WIWO2</strain>
    </source>
</reference>
<dbReference type="SUPFAM" id="SSF52540">
    <property type="entry name" value="P-loop containing nucleoside triphosphate hydrolases"/>
    <property type="match status" value="1"/>
</dbReference>
<dbReference type="PANTHER" id="PTHR16305:SF28">
    <property type="entry name" value="GUANYLATE CYCLASE DOMAIN-CONTAINING PROTEIN"/>
    <property type="match status" value="1"/>
</dbReference>
<evidence type="ECO:0000256" key="4">
    <source>
        <dbReference type="SAM" id="MobiDB-lite"/>
    </source>
</evidence>
<feature type="repeat" description="TPR" evidence="3">
    <location>
        <begin position="656"/>
        <end position="689"/>
    </location>
</feature>
<dbReference type="SMART" id="SM00028">
    <property type="entry name" value="TPR"/>
    <property type="match status" value="7"/>
</dbReference>
<dbReference type="Gene3D" id="3.40.50.300">
    <property type="entry name" value="P-loop containing nucleotide triphosphate hydrolases"/>
    <property type="match status" value="1"/>
</dbReference>
<comment type="caution">
    <text evidence="6">The sequence shown here is derived from an EMBL/GenBank/DDBJ whole genome shotgun (WGS) entry which is preliminary data.</text>
</comment>
<dbReference type="RefSeq" id="WP_272094702.1">
    <property type="nucleotide sequence ID" value="NZ_JAQNDK010000001.1"/>
</dbReference>
<feature type="compositionally biased region" description="Low complexity" evidence="4">
    <location>
        <begin position="935"/>
        <end position="946"/>
    </location>
</feature>
<dbReference type="InterPro" id="IPR019734">
    <property type="entry name" value="TPR_rpt"/>
</dbReference>
<keyword evidence="1" id="KW-0547">Nucleotide-binding</keyword>
<keyword evidence="2" id="KW-0067">ATP-binding</keyword>
<dbReference type="InterPro" id="IPR027417">
    <property type="entry name" value="P-loop_NTPase"/>
</dbReference>
<dbReference type="EMBL" id="JAQNDK010000001">
    <property type="protein sequence ID" value="MDC0677948.1"/>
    <property type="molecule type" value="Genomic_DNA"/>
</dbReference>
<sequence>MSREDSAIGAAPPALAPLIGREAELSALARALDAVERERSTRTVTLVGPPGIGKSRLVRELLERRRQGSAALRVTSGSAGDMASAYGVFTRLLRARFGLSDGMDKDAARAEVRSQVAHVMGDRKVGDVIYFLGQFIGLAFGDSPLTRAVQDDPAQADLIRRAVLKAFLEADAVHGPLCLVFEDLHAAHDDSLALLRYLIEYLTGPVLIVCAARPELLTRQDDWGKVGDRRHALLELTPLGEAAAAELARALLAPCAPRGSDDLVIIDVVDVVDVVDAKRPDSQPQLGVPSELVEAACSFANGNPALLEQMVRICHEQGVIEELSPDSAGGPRWRVHLGKLSTARLPMTVEDAVNVRLAALDHDGRQLLEQAATIGPVFWSGALFVLGRAGCQAPELWGEEQSDKDLDRINAALRSLCDRGYLRKQSESSFAGSDEYVFVHAKEREALQKRMSAAAQRRYHHAIAEWLEQQVAVRASEEFLAELATHRERIGDAVRAGLSLLDAGDVARGRYSNAKAAEYYARGLSLLGDAHVARRIDALHDYGDVLQLAGRIDDALAAFREMLTLAYRLDNRRKGGAAHNRIGRLYRESGSLDEAGKHLTTALRLFEGARDERGIASTIDDIGKLHWLRGEYQEALKWLRDALARRERMGDRRSIALSLNNLGLALQDSGEFKQALNTFERSLAIRREISDLLGVMMSLNNLGMIAQDQRDHRHALELFEEALEVARQVGDRNRTALILTNIGGTLYRSGDPDEAVRVLQQAEELCDGLGDRLGLAEVRRALGKAYMLRGDLEKARDSISRAVDLFASVRSKVHLGIALRTLGEITAAGGWGSAHTKSARAYFARSVSIFEETGNELELARTFQAYARFLTTDRSFVANMAARREAVAMNEKAEAIFGRLKVTSVRLEDEPTLPTGPPGQSAPTKSSVNASPGRSPTSEEPSFPSPGRASTSS</sequence>
<organism evidence="6 7">
    <name type="scientific">Sorangium atrum</name>
    <dbReference type="NCBI Taxonomy" id="2995308"/>
    <lineage>
        <taxon>Bacteria</taxon>
        <taxon>Pseudomonadati</taxon>
        <taxon>Myxococcota</taxon>
        <taxon>Polyangia</taxon>
        <taxon>Polyangiales</taxon>
        <taxon>Polyangiaceae</taxon>
        <taxon>Sorangium</taxon>
    </lineage>
</organism>
<evidence type="ECO:0000256" key="3">
    <source>
        <dbReference type="PROSITE-ProRule" id="PRU00339"/>
    </source>
</evidence>